<evidence type="ECO:0008006" key="9">
    <source>
        <dbReference type="Google" id="ProtNLM"/>
    </source>
</evidence>
<keyword evidence="4" id="KW-0547">Nucleotide-binding</keyword>
<reference evidence="7 8" key="1">
    <citation type="journal article" date="2015" name="Genome Announc.">
        <title>Complete Genome Sequence of the Type Strain Corynebacterium mustelae DSM 45274, Isolated from Various Tissues of a Male Ferret with Lethal Sepsis.</title>
        <authorList>
            <person name="Ruckert C."/>
            <person name="Eimer J."/>
            <person name="Winkler A."/>
            <person name="Tauch A."/>
        </authorList>
    </citation>
    <scope>NUCLEOTIDE SEQUENCE [LARGE SCALE GENOMIC DNA]</scope>
    <source>
        <strain evidence="7 8">DSM 45274</strain>
    </source>
</reference>
<dbReference type="InterPro" id="IPR051813">
    <property type="entry name" value="HepT_RNase_toxin"/>
</dbReference>
<keyword evidence="3" id="KW-0540">Nuclease</keyword>
<proteinExistence type="inferred from homology"/>
<dbReference type="GO" id="GO:0004540">
    <property type="term" value="F:RNA nuclease activity"/>
    <property type="evidence" value="ECO:0007669"/>
    <property type="project" value="InterPro"/>
</dbReference>
<name>A0A0G3H293_9CORY</name>
<keyword evidence="2" id="KW-1277">Toxin-antitoxin system</keyword>
<accession>A0A0G3H293</accession>
<dbReference type="RefSeq" id="WP_047262811.1">
    <property type="nucleotide sequence ID" value="NZ_CP011542.1"/>
</dbReference>
<evidence type="ECO:0000313" key="8">
    <source>
        <dbReference type="Proteomes" id="UP000035199"/>
    </source>
</evidence>
<dbReference type="PATRIC" id="fig|571915.4.peg.2756"/>
<dbReference type="PANTHER" id="PTHR34139:SF1">
    <property type="entry name" value="RNASE MJ1380-RELATED"/>
    <property type="match status" value="1"/>
</dbReference>
<evidence type="ECO:0000256" key="4">
    <source>
        <dbReference type="ARBA" id="ARBA00022741"/>
    </source>
</evidence>
<keyword evidence="8" id="KW-1185">Reference proteome</keyword>
<dbReference type="GO" id="GO:0000166">
    <property type="term" value="F:nucleotide binding"/>
    <property type="evidence" value="ECO:0007669"/>
    <property type="project" value="UniProtKB-KW"/>
</dbReference>
<gene>
    <name evidence="7" type="ORF">CMUST_12865</name>
</gene>
<evidence type="ECO:0000313" key="7">
    <source>
        <dbReference type="EMBL" id="AKK06870.1"/>
    </source>
</evidence>
<evidence type="ECO:0000256" key="6">
    <source>
        <dbReference type="ARBA" id="ARBA00024207"/>
    </source>
</evidence>
<dbReference type="GO" id="GO:0110001">
    <property type="term" value="C:toxin-antitoxin complex"/>
    <property type="evidence" value="ECO:0007669"/>
    <property type="project" value="InterPro"/>
</dbReference>
<reference evidence="8" key="2">
    <citation type="submission" date="2015-05" db="EMBL/GenBank/DDBJ databases">
        <title>Complete genome sequence of Corynebacterium mustelae DSM 45274, isolated from various tissues of a male ferret with lethal sepsis.</title>
        <authorList>
            <person name="Ruckert C."/>
            <person name="Albersmeier A."/>
            <person name="Winkler A."/>
            <person name="Tauch A."/>
        </authorList>
    </citation>
    <scope>NUCLEOTIDE SEQUENCE [LARGE SCALE GENOMIC DNA]</scope>
    <source>
        <strain evidence="8">DSM 45274</strain>
    </source>
</reference>
<keyword evidence="5" id="KW-0378">Hydrolase</keyword>
<comment type="similarity">
    <text evidence="6">Belongs to the HepT RNase toxin family.</text>
</comment>
<sequence length="104" mass="11935">MMTIDAGRRASSYKPATLDKFLAAPIIQDAVCMRLQEMGENLSKIRRNFPDYFQRVHSGSWNKLIGLRNIISHGYGEVDMEIVWEILEEHLDALITELEKLVAD</sequence>
<dbReference type="KEGG" id="cmv:CMUST_12865"/>
<keyword evidence="1" id="KW-0597">Phosphoprotein</keyword>
<dbReference type="Gene3D" id="1.20.120.580">
    <property type="entry name" value="bsu32300-like"/>
    <property type="match status" value="1"/>
</dbReference>
<dbReference type="Proteomes" id="UP000035199">
    <property type="component" value="Chromosome"/>
</dbReference>
<evidence type="ECO:0000256" key="1">
    <source>
        <dbReference type="ARBA" id="ARBA00022553"/>
    </source>
</evidence>
<evidence type="ECO:0000256" key="5">
    <source>
        <dbReference type="ARBA" id="ARBA00022801"/>
    </source>
</evidence>
<evidence type="ECO:0000256" key="3">
    <source>
        <dbReference type="ARBA" id="ARBA00022722"/>
    </source>
</evidence>
<dbReference type="OrthoDB" id="159782at2"/>
<dbReference type="PANTHER" id="PTHR34139">
    <property type="entry name" value="UPF0331 PROTEIN MJ0127"/>
    <property type="match status" value="1"/>
</dbReference>
<organism evidence="7 8">
    <name type="scientific">Corynebacterium mustelae</name>
    <dbReference type="NCBI Taxonomy" id="571915"/>
    <lineage>
        <taxon>Bacteria</taxon>
        <taxon>Bacillati</taxon>
        <taxon>Actinomycetota</taxon>
        <taxon>Actinomycetes</taxon>
        <taxon>Mycobacteriales</taxon>
        <taxon>Corynebacteriaceae</taxon>
        <taxon>Corynebacterium</taxon>
    </lineage>
</organism>
<evidence type="ECO:0000256" key="2">
    <source>
        <dbReference type="ARBA" id="ARBA00022649"/>
    </source>
</evidence>
<dbReference type="STRING" id="571915.CMUST_12865"/>
<dbReference type="GO" id="GO:0016787">
    <property type="term" value="F:hydrolase activity"/>
    <property type="evidence" value="ECO:0007669"/>
    <property type="project" value="UniProtKB-KW"/>
</dbReference>
<dbReference type="Pfam" id="PF01934">
    <property type="entry name" value="HepT-like"/>
    <property type="match status" value="1"/>
</dbReference>
<protein>
    <recommendedName>
        <fullName evidence="9">DUF86 domain-containing protein</fullName>
    </recommendedName>
</protein>
<dbReference type="InterPro" id="IPR008201">
    <property type="entry name" value="HepT-like"/>
</dbReference>
<dbReference type="InterPro" id="IPR037038">
    <property type="entry name" value="HepT-like_sf"/>
</dbReference>
<dbReference type="AlphaFoldDB" id="A0A0G3H293"/>
<dbReference type="EMBL" id="CP011542">
    <property type="protein sequence ID" value="AKK06870.1"/>
    <property type="molecule type" value="Genomic_DNA"/>
</dbReference>